<keyword evidence="2" id="KW-1185">Reference proteome</keyword>
<dbReference type="EMBL" id="JANBPK010000774">
    <property type="protein sequence ID" value="KAJ2932338.1"/>
    <property type="molecule type" value="Genomic_DNA"/>
</dbReference>
<dbReference type="AlphaFoldDB" id="A0A9W8JF93"/>
<comment type="caution">
    <text evidence="1">The sequence shown here is derived from an EMBL/GenBank/DDBJ whole genome shotgun (WGS) entry which is preliminary data.</text>
</comment>
<name>A0A9W8JF93_9AGAR</name>
<dbReference type="Gene3D" id="3.80.10.10">
    <property type="entry name" value="Ribonuclease Inhibitor"/>
    <property type="match status" value="1"/>
</dbReference>
<accession>A0A9W8JF93</accession>
<dbReference type="InterPro" id="IPR032675">
    <property type="entry name" value="LRR_dom_sf"/>
</dbReference>
<gene>
    <name evidence="1" type="ORF">H1R20_g4755</name>
</gene>
<dbReference type="Proteomes" id="UP001140091">
    <property type="component" value="Unassembled WGS sequence"/>
</dbReference>
<protein>
    <submittedName>
        <fullName evidence="1">Uncharacterized protein</fullName>
    </submittedName>
</protein>
<dbReference type="OrthoDB" id="10342033at2759"/>
<organism evidence="1 2">
    <name type="scientific">Candolleomyces eurysporus</name>
    <dbReference type="NCBI Taxonomy" id="2828524"/>
    <lineage>
        <taxon>Eukaryota</taxon>
        <taxon>Fungi</taxon>
        <taxon>Dikarya</taxon>
        <taxon>Basidiomycota</taxon>
        <taxon>Agaricomycotina</taxon>
        <taxon>Agaricomycetes</taxon>
        <taxon>Agaricomycetidae</taxon>
        <taxon>Agaricales</taxon>
        <taxon>Agaricineae</taxon>
        <taxon>Psathyrellaceae</taxon>
        <taxon>Candolleomyces</taxon>
    </lineage>
</organism>
<evidence type="ECO:0000313" key="1">
    <source>
        <dbReference type="EMBL" id="KAJ2932338.1"/>
    </source>
</evidence>
<reference evidence="1" key="1">
    <citation type="submission" date="2022-06" db="EMBL/GenBank/DDBJ databases">
        <title>Genome Sequence of Candolleomyces eurysporus.</title>
        <authorList>
            <person name="Buettner E."/>
        </authorList>
    </citation>
    <scope>NUCLEOTIDE SEQUENCE</scope>
    <source>
        <strain evidence="1">VTCC 930004</strain>
    </source>
</reference>
<sequence length="525" mass="59263">MYITNASTRQYALFDFWMKNSKATFGPNPLLYDSCLPLTAPGPPMTLVFRDTHGYRSGYALAMIHMLRVASVHCHRWKSLSFIIRHKIYMELDMKELVSFLCHLPPTPQLQSLELSCKYHRSPYSWGWDDLSTDAFGDAARALLGGGRAPKIRNLCLSGHDFSLQLKKDASVVFPFGNLTTLRLTGVELSGDYPDGRGDKLSRNARFLECLKICKALRTLHITLDNKTIVDLTLGFKDEEIQVDGLSKILEKLETPSLTRLVLHITREAELDTTSQPGATKTTRPQWTEKVFVALGKMLARSNANVDSLELKMNNPQTDRRGVGFGWGKVGLVASDRAYMDFYNTVLMPFLKHPSLWSVEELKVNVQGVDRGGTVIVNRLLYHLTVLLGLGTSNGLPHEARVAVAHATLLPNLRHLHLLPCDHLTHNHSASRSMAKDTALAMIISRRQAAEAGLNVKITLLKLGFQSQLCLEKQKRFWDEKTESNLMGVDRRFYLLPARVMPTRDRHFFTQQWLEDGFDTELGMD</sequence>
<feature type="non-terminal residue" evidence="1">
    <location>
        <position position="1"/>
    </location>
</feature>
<proteinExistence type="predicted"/>
<evidence type="ECO:0000313" key="2">
    <source>
        <dbReference type="Proteomes" id="UP001140091"/>
    </source>
</evidence>